<evidence type="ECO:0000256" key="7">
    <source>
        <dbReference type="ARBA" id="ARBA00023180"/>
    </source>
</evidence>
<evidence type="ECO:0000256" key="4">
    <source>
        <dbReference type="ARBA" id="ARBA00022729"/>
    </source>
</evidence>
<keyword evidence="4" id="KW-0732">Signal</keyword>
<dbReference type="GO" id="GO:0030948">
    <property type="term" value="P:negative regulation of vascular endothelial growth factor receptor signaling pathway"/>
    <property type="evidence" value="ECO:0007669"/>
    <property type="project" value="TreeGrafter"/>
</dbReference>
<dbReference type="Gene3D" id="2.60.120.40">
    <property type="match status" value="1"/>
</dbReference>
<dbReference type="PROSITE" id="PS50026">
    <property type="entry name" value="EGF_3"/>
    <property type="match status" value="1"/>
</dbReference>
<feature type="coiled-coil region" evidence="9">
    <location>
        <begin position="73"/>
        <end position="118"/>
    </location>
</feature>
<comment type="subcellular location">
    <subcellularLocation>
        <location evidence="1">Secreted</location>
    </subcellularLocation>
</comment>
<dbReference type="Gene3D" id="2.10.25.10">
    <property type="entry name" value="Laminin"/>
    <property type="match status" value="1"/>
</dbReference>
<dbReference type="SMART" id="SM00179">
    <property type="entry name" value="EGF_CA"/>
    <property type="match status" value="1"/>
</dbReference>
<dbReference type="SUPFAM" id="SSF57196">
    <property type="entry name" value="EGF/Laminin"/>
    <property type="match status" value="1"/>
</dbReference>
<evidence type="ECO:0000256" key="5">
    <source>
        <dbReference type="ARBA" id="ARBA00022737"/>
    </source>
</evidence>
<dbReference type="PROSITE" id="PS50871">
    <property type="entry name" value="C1Q"/>
    <property type="match status" value="1"/>
</dbReference>
<evidence type="ECO:0000256" key="2">
    <source>
        <dbReference type="ARBA" id="ARBA00022525"/>
    </source>
</evidence>
<name>H3AQ63_LATCH</name>
<dbReference type="SMART" id="SM00181">
    <property type="entry name" value="EGF"/>
    <property type="match status" value="1"/>
</dbReference>
<evidence type="ECO:0000256" key="3">
    <source>
        <dbReference type="ARBA" id="ARBA00022536"/>
    </source>
</evidence>
<protein>
    <submittedName>
        <fullName evidence="12">Multimerin 1</fullName>
    </submittedName>
</protein>
<dbReference type="STRING" id="7897.ENSLACP00000011784"/>
<evidence type="ECO:0000259" key="11">
    <source>
        <dbReference type="PROSITE" id="PS50871"/>
    </source>
</evidence>
<dbReference type="Pfam" id="PF00008">
    <property type="entry name" value="EGF"/>
    <property type="match status" value="1"/>
</dbReference>
<dbReference type="InterPro" id="IPR000742">
    <property type="entry name" value="EGF"/>
</dbReference>
<dbReference type="HOGENOM" id="CLU_011016_0_0_1"/>
<keyword evidence="5" id="KW-0677">Repeat</keyword>
<dbReference type="FunFam" id="2.10.25.10:FF:000057">
    <property type="entry name" value="protocadherin Fat 1 isoform X2"/>
    <property type="match status" value="1"/>
</dbReference>
<dbReference type="PROSITE" id="PS00010">
    <property type="entry name" value="ASX_HYDROXYL"/>
    <property type="match status" value="1"/>
</dbReference>
<evidence type="ECO:0000256" key="8">
    <source>
        <dbReference type="PROSITE-ProRule" id="PRU00076"/>
    </source>
</evidence>
<evidence type="ECO:0000256" key="1">
    <source>
        <dbReference type="ARBA" id="ARBA00004613"/>
    </source>
</evidence>
<dbReference type="GO" id="GO:0005509">
    <property type="term" value="F:calcium ion binding"/>
    <property type="evidence" value="ECO:0007669"/>
    <property type="project" value="InterPro"/>
</dbReference>
<dbReference type="GeneTree" id="ENSGT01030000234633"/>
<dbReference type="GO" id="GO:0005576">
    <property type="term" value="C:extracellular region"/>
    <property type="evidence" value="ECO:0007669"/>
    <property type="project" value="UniProtKB-SubCell"/>
</dbReference>
<dbReference type="EMBL" id="AFYH01121734">
    <property type="status" value="NOT_ANNOTATED_CDS"/>
    <property type="molecule type" value="Genomic_DNA"/>
</dbReference>
<keyword evidence="7" id="KW-0325">Glycoprotein</keyword>
<dbReference type="InterPro" id="IPR050392">
    <property type="entry name" value="Collagen/C1q_domain"/>
</dbReference>
<feature type="domain" description="EGF-like" evidence="10">
    <location>
        <begin position="727"/>
        <end position="763"/>
    </location>
</feature>
<evidence type="ECO:0000259" key="10">
    <source>
        <dbReference type="PROSITE" id="PS50026"/>
    </source>
</evidence>
<reference evidence="13" key="1">
    <citation type="submission" date="2011-08" db="EMBL/GenBank/DDBJ databases">
        <title>The draft genome of Latimeria chalumnae.</title>
        <authorList>
            <person name="Di Palma F."/>
            <person name="Alfoldi J."/>
            <person name="Johnson J."/>
            <person name="Berlin A."/>
            <person name="Gnerre S."/>
            <person name="Jaffe D."/>
            <person name="MacCallum I."/>
            <person name="Young S."/>
            <person name="Walker B.J."/>
            <person name="Lander E."/>
            <person name="Lindblad-Toh K."/>
        </authorList>
    </citation>
    <scope>NUCLEOTIDE SEQUENCE [LARGE SCALE GENOMIC DNA]</scope>
    <source>
        <strain evidence="13">Wild caught</strain>
    </source>
</reference>
<dbReference type="Pfam" id="PF00386">
    <property type="entry name" value="C1q"/>
    <property type="match status" value="1"/>
</dbReference>
<dbReference type="InParanoid" id="H3AQ63"/>
<keyword evidence="6 8" id="KW-1015">Disulfide bond</keyword>
<dbReference type="PROSITE" id="PS00022">
    <property type="entry name" value="EGF_1"/>
    <property type="match status" value="1"/>
</dbReference>
<sequence>PFEALTQKMNEQIYSSQVKLTLLQKKVDNISANMNDVQSVLFSLEGKINEEKGKDSQSTLKGTENTLIQELVKELVKEQLKAFKENVEETIAQLFKTVSSLSEELQSTRETMRQLNETMATAAAHKVPAHDIENQPTTGDVQELRDQMEMIRNEITVTCGHVSKELTGKHESLEAKLQLEYQRSSGYYESINRTLSQIREVHEQLLSGEFLQSVKDSTQEESQTSNLTEHVLRISETVRKQGHMMLQLYDAKYMQDAQINNLTSVFEHHRNVVQQQCQEMFYQCKNELHDEFKEMKEYMHSLNKTLTDSVIPMDDMMHAMDEKINDLAYDMEILQPVLEQRTSFNGPLLPEHHSDILTIKKQLEGLTSFVNHLRFAVKGLVENQEKIKANSNESSQRLDKILDRCRMEIEDGLNDTMTVLNVAIDSIKDSYYLLESNIADIDKTFKETYSATDERLKGIITLIPQFLQLNDSLLGLLEKSVKHQSALEGIGAFSDLVYSEHGSIKPLSLVAIYQILNETVSRVESHQHRLNHLEETALYLSRNATSFEARIQTIESKLELILSNPLPQSKKDIQDQPALPKSQDVHSRIKEMEAKSANLTKSLSLLKQTSYGAWSQCRRVSVSLQQVNASVSQLAKSIQPNFTMVNEAFKEFVQSFCEARKEDILTNVTLYVQDSLSSTVKSITKLQKQMKQVLKKQVAAAKKNLNSTTTSIGRSLRNTDNTLDLEDYESCISSPCQNGGTCINERKGFVCACRAPFGGANCSEKLIAENVLYGDFSKGSYRYAPMVTFFAAHTYGMNSSGPIKFNHLYVNYGASYAPGSGKFLVPYLGVYVFKYTIESCSPHVSGFMVVDGVDKLAFQSEDVSSEMYTSRVVTGDAVLELNYGQRVWLRLVRGSIPAKFPPVTTFGGYLLYRT</sequence>
<evidence type="ECO:0000313" key="13">
    <source>
        <dbReference type="Proteomes" id="UP000008672"/>
    </source>
</evidence>
<keyword evidence="9" id="KW-0175">Coiled coil</keyword>
<dbReference type="PRINTS" id="PR00007">
    <property type="entry name" value="COMPLEMNTC1Q"/>
</dbReference>
<evidence type="ECO:0000256" key="9">
    <source>
        <dbReference type="SAM" id="Coils"/>
    </source>
</evidence>
<evidence type="ECO:0000313" key="12">
    <source>
        <dbReference type="Ensembl" id="ENSLACP00000011784.1"/>
    </source>
</evidence>
<reference evidence="12" key="3">
    <citation type="submission" date="2025-09" db="UniProtKB">
        <authorList>
            <consortium name="Ensembl"/>
        </authorList>
    </citation>
    <scope>IDENTIFICATION</scope>
</reference>
<dbReference type="SUPFAM" id="SSF49842">
    <property type="entry name" value="TNF-like"/>
    <property type="match status" value="1"/>
</dbReference>
<proteinExistence type="predicted"/>
<dbReference type="SMART" id="SM00110">
    <property type="entry name" value="C1Q"/>
    <property type="match status" value="1"/>
</dbReference>
<keyword evidence="13" id="KW-1185">Reference proteome</keyword>
<dbReference type="InterPro" id="IPR001073">
    <property type="entry name" value="C1q_dom"/>
</dbReference>
<dbReference type="eggNOG" id="ENOG502QTYP">
    <property type="taxonomic scope" value="Eukaryota"/>
</dbReference>
<accession>H3AQ63</accession>
<dbReference type="GO" id="GO:0090051">
    <property type="term" value="P:negative regulation of cell migration involved in sprouting angiogenesis"/>
    <property type="evidence" value="ECO:0007669"/>
    <property type="project" value="TreeGrafter"/>
</dbReference>
<dbReference type="EMBL" id="AFYH01121735">
    <property type="status" value="NOT_ANNOTATED_CDS"/>
    <property type="molecule type" value="Genomic_DNA"/>
</dbReference>
<dbReference type="CDD" id="cd00054">
    <property type="entry name" value="EGF_CA"/>
    <property type="match status" value="1"/>
</dbReference>
<dbReference type="InterPro" id="IPR001881">
    <property type="entry name" value="EGF-like_Ca-bd_dom"/>
</dbReference>
<keyword evidence="2" id="KW-0964">Secreted</keyword>
<dbReference type="PANTHER" id="PTHR15427:SF3">
    <property type="entry name" value="MULTIMERIN-1"/>
    <property type="match status" value="1"/>
</dbReference>
<dbReference type="Proteomes" id="UP000008672">
    <property type="component" value="Unassembled WGS sequence"/>
</dbReference>
<dbReference type="AlphaFoldDB" id="H3AQ63"/>
<dbReference type="InterPro" id="IPR000152">
    <property type="entry name" value="EGF-type_Asp/Asn_hydroxyl_site"/>
</dbReference>
<dbReference type="PANTHER" id="PTHR15427">
    <property type="entry name" value="EMILIN ELASTIN MICROFIBRIL INTERFACE-LOCATED PROTEIN ELASTIN MICROFIBRIL INTERFACER"/>
    <property type="match status" value="1"/>
</dbReference>
<organism evidence="12 13">
    <name type="scientific">Latimeria chalumnae</name>
    <name type="common">Coelacanth</name>
    <dbReference type="NCBI Taxonomy" id="7897"/>
    <lineage>
        <taxon>Eukaryota</taxon>
        <taxon>Metazoa</taxon>
        <taxon>Chordata</taxon>
        <taxon>Craniata</taxon>
        <taxon>Vertebrata</taxon>
        <taxon>Euteleostomi</taxon>
        <taxon>Coelacanthiformes</taxon>
        <taxon>Coelacanthidae</taxon>
        <taxon>Latimeria</taxon>
    </lineage>
</organism>
<dbReference type="InterPro" id="IPR008983">
    <property type="entry name" value="Tumour_necrosis_fac-like_dom"/>
</dbReference>
<keyword evidence="3 8" id="KW-0245">EGF-like domain</keyword>
<dbReference type="PROSITE" id="PS01186">
    <property type="entry name" value="EGF_2"/>
    <property type="match status" value="1"/>
</dbReference>
<comment type="caution">
    <text evidence="8">Lacks conserved residue(s) required for the propagation of feature annotation.</text>
</comment>
<dbReference type="Ensembl" id="ENSLACT00000011874.1">
    <property type="protein sequence ID" value="ENSLACP00000011784.1"/>
    <property type="gene ID" value="ENSLACG00000010375.1"/>
</dbReference>
<evidence type="ECO:0000256" key="6">
    <source>
        <dbReference type="ARBA" id="ARBA00023157"/>
    </source>
</evidence>
<dbReference type="OMA" id="QDNYMLK"/>
<dbReference type="FunFam" id="2.60.120.40:FF:000009">
    <property type="entry name" value="Multimerin-1"/>
    <property type="match status" value="1"/>
</dbReference>
<gene>
    <name evidence="12" type="primary">MMRN1</name>
</gene>
<dbReference type="FunCoup" id="H3AQ63">
    <property type="interactions" value="70"/>
</dbReference>
<feature type="disulfide bond" evidence="8">
    <location>
        <begin position="753"/>
        <end position="762"/>
    </location>
</feature>
<reference evidence="12" key="2">
    <citation type="submission" date="2025-08" db="UniProtKB">
        <authorList>
            <consortium name="Ensembl"/>
        </authorList>
    </citation>
    <scope>IDENTIFICATION</scope>
</reference>
<feature type="domain" description="C1q" evidence="11">
    <location>
        <begin position="782"/>
        <end position="914"/>
    </location>
</feature>